<dbReference type="Proteomes" id="UP001522868">
    <property type="component" value="Unassembled WGS sequence"/>
</dbReference>
<keyword evidence="2" id="KW-0808">Transferase</keyword>
<keyword evidence="2" id="KW-0489">Methyltransferase</keyword>
<organism evidence="2 3">
    <name type="scientific">Streptomyces lichenis</name>
    <dbReference type="NCBI Taxonomy" id="2306967"/>
    <lineage>
        <taxon>Bacteria</taxon>
        <taxon>Bacillati</taxon>
        <taxon>Actinomycetota</taxon>
        <taxon>Actinomycetes</taxon>
        <taxon>Kitasatosporales</taxon>
        <taxon>Streptomycetaceae</taxon>
        <taxon>Streptomyces</taxon>
    </lineage>
</organism>
<dbReference type="Gene3D" id="3.40.50.150">
    <property type="entry name" value="Vaccinia Virus protein VP39"/>
    <property type="match status" value="1"/>
</dbReference>
<evidence type="ECO:0000313" key="2">
    <source>
        <dbReference type="EMBL" id="MCK8678827.1"/>
    </source>
</evidence>
<dbReference type="InterPro" id="IPR041698">
    <property type="entry name" value="Methyltransf_25"/>
</dbReference>
<dbReference type="Pfam" id="PF13649">
    <property type="entry name" value="Methyltransf_25"/>
    <property type="match status" value="1"/>
</dbReference>
<sequence>MPRSNGSGRTLPGTLLLQRARQALSSTRRGYDLLAPTFDRTAYRIPGPVLDAVAEALRPHGPFRTGLDLCCGTGAGIGVLRGLCTDRVTGLDFSDGMLRRARANHPPTRSGPRLHWVRGDARALPLSPSADLVVSFGAFGHFLPAERPGLFAEVHRVLRPGGRFSFPVAAPPPVGSAPYWQLWGFDTAMRLRNLVWRPPFTMYYRTFRLPDVARDLQAAGFTVELQALEPLGRRPDGSPRCRLVTAHRR</sequence>
<dbReference type="PANTHER" id="PTHR43591:SF24">
    <property type="entry name" value="2-METHOXY-6-POLYPRENYL-1,4-BENZOQUINOL METHYLASE, MITOCHONDRIAL"/>
    <property type="match status" value="1"/>
</dbReference>
<proteinExistence type="predicted"/>
<dbReference type="CDD" id="cd02440">
    <property type="entry name" value="AdoMet_MTases"/>
    <property type="match status" value="1"/>
</dbReference>
<dbReference type="RefSeq" id="WP_248634481.1">
    <property type="nucleotide sequence ID" value="NZ_JALPTH010000014.1"/>
</dbReference>
<dbReference type="GO" id="GO:0032259">
    <property type="term" value="P:methylation"/>
    <property type="evidence" value="ECO:0007669"/>
    <property type="project" value="UniProtKB-KW"/>
</dbReference>
<name>A0ABT0IC08_9ACTN</name>
<keyword evidence="3" id="KW-1185">Reference proteome</keyword>
<evidence type="ECO:0000313" key="3">
    <source>
        <dbReference type="Proteomes" id="UP001522868"/>
    </source>
</evidence>
<gene>
    <name evidence="2" type="ORF">M1O15_15785</name>
</gene>
<accession>A0ABT0IC08</accession>
<dbReference type="PANTHER" id="PTHR43591">
    <property type="entry name" value="METHYLTRANSFERASE"/>
    <property type="match status" value="1"/>
</dbReference>
<protein>
    <submittedName>
        <fullName evidence="2">Class I SAM-dependent methyltransferase</fullName>
    </submittedName>
</protein>
<dbReference type="InterPro" id="IPR029063">
    <property type="entry name" value="SAM-dependent_MTases_sf"/>
</dbReference>
<feature type="domain" description="Methyltransferase" evidence="1">
    <location>
        <begin position="67"/>
        <end position="162"/>
    </location>
</feature>
<dbReference type="SUPFAM" id="SSF53335">
    <property type="entry name" value="S-adenosyl-L-methionine-dependent methyltransferases"/>
    <property type="match status" value="1"/>
</dbReference>
<comment type="caution">
    <text evidence="2">The sequence shown here is derived from an EMBL/GenBank/DDBJ whole genome shotgun (WGS) entry which is preliminary data.</text>
</comment>
<dbReference type="GO" id="GO:0008168">
    <property type="term" value="F:methyltransferase activity"/>
    <property type="evidence" value="ECO:0007669"/>
    <property type="project" value="UniProtKB-KW"/>
</dbReference>
<reference evidence="2 3" key="1">
    <citation type="submission" date="2022-04" db="EMBL/GenBank/DDBJ databases">
        <title>Streptomyces sp. nov. LCR6-01 isolated from Lichen of Dirinaria sp.</title>
        <authorList>
            <person name="Kanchanasin P."/>
            <person name="Tanasupawat S."/>
            <person name="Phongsopitanun W."/>
        </authorList>
    </citation>
    <scope>NUCLEOTIDE SEQUENCE [LARGE SCALE GENOMIC DNA]</scope>
    <source>
        <strain evidence="2 3">LCR6-01</strain>
    </source>
</reference>
<dbReference type="EMBL" id="JALPTH010000014">
    <property type="protein sequence ID" value="MCK8678827.1"/>
    <property type="molecule type" value="Genomic_DNA"/>
</dbReference>
<evidence type="ECO:0000259" key="1">
    <source>
        <dbReference type="Pfam" id="PF13649"/>
    </source>
</evidence>